<dbReference type="AlphaFoldDB" id="A0AAD6SSC0"/>
<name>A0AAD6SSC0_9AGAR</name>
<dbReference type="Gene3D" id="1.20.1280.50">
    <property type="match status" value="1"/>
</dbReference>
<sequence length="518" mass="58046">MSFTECIALALFDWHHSTFCLPLIKQSMHPHGSLILRGPICSIDRLPNELLSTIFFFAIDQHCHDELNACTISPTTISHICHRWRQVALATGNLWTNIVLTYPTSNEQVIRTLTWLSRSKNYPLDILLDFRDPDWDWEGEETHGFRWADMEAVLRLLLPSAARWRTFELLTDTWAPIFVFLFRTQKLGPAFENLEKLHLARCNAYFARKGQFFEPTALGQHLPLFGGAVVAVPHLREVMLTGVHIDWSAAPLANLTKLELKYQAADVMPTVRQFTQILAQCPNIEVLAIVGRGPQFTTNEEVRGSAAVHGGSAEAVVSRALRGTVKLARVTQFTFGFVDVNYAIQLLSLFDLPALCDLNLEDVSASLRHQPPDDASPLLDWIIDTPRDSPPDIDDGVNAMSTFHWPFSPAQLHTLALHSIHAPLSAFVRLYNACTGLRELRLCDVEDFAVEALETAAAPKNPAGVCGTPRADILPRLQTLFVRGADEQLFSRVVRTRAPDLDALFEGSTLNEYTDDDY</sequence>
<accession>A0AAD6SSC0</accession>
<organism evidence="1 2">
    <name type="scientific">Mycena alexandri</name>
    <dbReference type="NCBI Taxonomy" id="1745969"/>
    <lineage>
        <taxon>Eukaryota</taxon>
        <taxon>Fungi</taxon>
        <taxon>Dikarya</taxon>
        <taxon>Basidiomycota</taxon>
        <taxon>Agaricomycotina</taxon>
        <taxon>Agaricomycetes</taxon>
        <taxon>Agaricomycetidae</taxon>
        <taxon>Agaricales</taxon>
        <taxon>Marasmiineae</taxon>
        <taxon>Mycenaceae</taxon>
        <taxon>Mycena</taxon>
    </lineage>
</organism>
<gene>
    <name evidence="1" type="ORF">C8F04DRAFT_1107172</name>
</gene>
<evidence type="ECO:0008006" key="3">
    <source>
        <dbReference type="Google" id="ProtNLM"/>
    </source>
</evidence>
<dbReference type="Proteomes" id="UP001218188">
    <property type="component" value="Unassembled WGS sequence"/>
</dbReference>
<comment type="caution">
    <text evidence="1">The sequence shown here is derived from an EMBL/GenBank/DDBJ whole genome shotgun (WGS) entry which is preliminary data.</text>
</comment>
<proteinExistence type="predicted"/>
<protein>
    <recommendedName>
        <fullName evidence="3">F-box domain-containing protein</fullName>
    </recommendedName>
</protein>
<evidence type="ECO:0000313" key="1">
    <source>
        <dbReference type="EMBL" id="KAJ7032537.1"/>
    </source>
</evidence>
<keyword evidence="2" id="KW-1185">Reference proteome</keyword>
<reference evidence="1" key="1">
    <citation type="submission" date="2023-03" db="EMBL/GenBank/DDBJ databases">
        <title>Massive genome expansion in bonnet fungi (Mycena s.s.) driven by repeated elements and novel gene families across ecological guilds.</title>
        <authorList>
            <consortium name="Lawrence Berkeley National Laboratory"/>
            <person name="Harder C.B."/>
            <person name="Miyauchi S."/>
            <person name="Viragh M."/>
            <person name="Kuo A."/>
            <person name="Thoen E."/>
            <person name="Andreopoulos B."/>
            <person name="Lu D."/>
            <person name="Skrede I."/>
            <person name="Drula E."/>
            <person name="Henrissat B."/>
            <person name="Morin E."/>
            <person name="Kohler A."/>
            <person name="Barry K."/>
            <person name="LaButti K."/>
            <person name="Morin E."/>
            <person name="Salamov A."/>
            <person name="Lipzen A."/>
            <person name="Mereny Z."/>
            <person name="Hegedus B."/>
            <person name="Baldrian P."/>
            <person name="Stursova M."/>
            <person name="Weitz H."/>
            <person name="Taylor A."/>
            <person name="Grigoriev I.V."/>
            <person name="Nagy L.G."/>
            <person name="Martin F."/>
            <person name="Kauserud H."/>
        </authorList>
    </citation>
    <scope>NUCLEOTIDE SEQUENCE</scope>
    <source>
        <strain evidence="1">CBHHK200</strain>
    </source>
</reference>
<evidence type="ECO:0000313" key="2">
    <source>
        <dbReference type="Proteomes" id="UP001218188"/>
    </source>
</evidence>
<dbReference type="EMBL" id="JARJCM010000072">
    <property type="protein sequence ID" value="KAJ7032537.1"/>
    <property type="molecule type" value="Genomic_DNA"/>
</dbReference>